<feature type="domain" description="TACO1/YebC-like N-terminal" evidence="8">
    <location>
        <begin position="5"/>
        <end position="77"/>
    </location>
</feature>
<dbReference type="FunFam" id="1.10.10.200:FF:000002">
    <property type="entry name" value="Probable transcriptional regulatory protein CLM62_37755"/>
    <property type="match status" value="1"/>
</dbReference>
<evidence type="ECO:0000256" key="1">
    <source>
        <dbReference type="ARBA" id="ARBA00008724"/>
    </source>
</evidence>
<feature type="domain" description="TACO1/YebC-like second and third" evidence="7">
    <location>
        <begin position="83"/>
        <end position="241"/>
    </location>
</feature>
<dbReference type="InterPro" id="IPR026564">
    <property type="entry name" value="Transcrip_reg_TACO1-like_dom3"/>
</dbReference>
<dbReference type="InterPro" id="IPR049083">
    <property type="entry name" value="TACO1_YebC_N"/>
</dbReference>
<evidence type="ECO:0000256" key="5">
    <source>
        <dbReference type="ARBA" id="ARBA00023163"/>
    </source>
</evidence>
<dbReference type="GO" id="GO:0003677">
    <property type="term" value="F:DNA binding"/>
    <property type="evidence" value="ECO:0007669"/>
    <property type="project" value="UniProtKB-UniRule"/>
</dbReference>
<keyword evidence="5 6" id="KW-0804">Transcription</keyword>
<dbReference type="HAMAP" id="MF_00693">
    <property type="entry name" value="Transcrip_reg_TACO1"/>
    <property type="match status" value="1"/>
</dbReference>
<comment type="subcellular location">
    <subcellularLocation>
        <location evidence="6">Cytoplasm</location>
    </subcellularLocation>
</comment>
<comment type="similarity">
    <text evidence="1 6">Belongs to the TACO1 family.</text>
</comment>
<accession>A0A173U9E8</accession>
<dbReference type="InterPro" id="IPR048300">
    <property type="entry name" value="TACO1_YebC-like_2nd/3rd_dom"/>
</dbReference>
<evidence type="ECO:0000256" key="2">
    <source>
        <dbReference type="ARBA" id="ARBA00022490"/>
    </source>
</evidence>
<protein>
    <recommendedName>
        <fullName evidence="6">Probable transcriptional regulatory protein ERS852502_01677</fullName>
    </recommendedName>
</protein>
<dbReference type="Pfam" id="PF01709">
    <property type="entry name" value="Transcrip_reg"/>
    <property type="match status" value="1"/>
</dbReference>
<dbReference type="SUPFAM" id="SSF75625">
    <property type="entry name" value="YebC-like"/>
    <property type="match status" value="1"/>
</dbReference>
<dbReference type="NCBIfam" id="NF001030">
    <property type="entry name" value="PRK00110.1"/>
    <property type="match status" value="1"/>
</dbReference>
<keyword evidence="4 6" id="KW-0238">DNA-binding</keyword>
<dbReference type="OrthoDB" id="9781053at2"/>
<organism evidence="9 10">
    <name type="scientific">[Ruminococcus] torques</name>
    <dbReference type="NCBI Taxonomy" id="33039"/>
    <lineage>
        <taxon>Bacteria</taxon>
        <taxon>Bacillati</taxon>
        <taxon>Bacillota</taxon>
        <taxon>Clostridia</taxon>
        <taxon>Lachnospirales</taxon>
        <taxon>Lachnospiraceae</taxon>
        <taxon>Mediterraneibacter</taxon>
    </lineage>
</organism>
<evidence type="ECO:0000313" key="9">
    <source>
        <dbReference type="EMBL" id="CUQ87989.1"/>
    </source>
</evidence>
<dbReference type="InterPro" id="IPR002876">
    <property type="entry name" value="Transcrip_reg_TACO1-like"/>
</dbReference>
<dbReference type="FunFam" id="3.30.70.980:FF:000002">
    <property type="entry name" value="Probable transcriptional regulatory protein YebC"/>
    <property type="match status" value="1"/>
</dbReference>
<dbReference type="PANTHER" id="PTHR12532:SF6">
    <property type="entry name" value="TRANSCRIPTIONAL REGULATORY PROTEIN YEBC-RELATED"/>
    <property type="match status" value="1"/>
</dbReference>
<dbReference type="NCBIfam" id="TIGR01033">
    <property type="entry name" value="YebC/PmpR family DNA-binding transcriptional regulator"/>
    <property type="match status" value="1"/>
</dbReference>
<dbReference type="RefSeq" id="WP_020437037.1">
    <property type="nucleotide sequence ID" value="NZ_CACRUQ010000013.1"/>
</dbReference>
<evidence type="ECO:0000256" key="3">
    <source>
        <dbReference type="ARBA" id="ARBA00023015"/>
    </source>
</evidence>
<dbReference type="Proteomes" id="UP000078383">
    <property type="component" value="Unassembled WGS sequence"/>
</dbReference>
<evidence type="ECO:0000259" key="7">
    <source>
        <dbReference type="Pfam" id="PF01709"/>
    </source>
</evidence>
<dbReference type="GO" id="GO:0006355">
    <property type="term" value="P:regulation of DNA-templated transcription"/>
    <property type="evidence" value="ECO:0007669"/>
    <property type="project" value="UniProtKB-UniRule"/>
</dbReference>
<evidence type="ECO:0000256" key="6">
    <source>
        <dbReference type="HAMAP-Rule" id="MF_00693"/>
    </source>
</evidence>
<evidence type="ECO:0000259" key="8">
    <source>
        <dbReference type="Pfam" id="PF20772"/>
    </source>
</evidence>
<dbReference type="Gene3D" id="1.10.10.200">
    <property type="match status" value="1"/>
</dbReference>
<dbReference type="Pfam" id="PF20772">
    <property type="entry name" value="TACO1_YebC_N"/>
    <property type="match status" value="1"/>
</dbReference>
<dbReference type="AlphaFoldDB" id="A0A173U9E8"/>
<dbReference type="InterPro" id="IPR029072">
    <property type="entry name" value="YebC-like"/>
</dbReference>
<evidence type="ECO:0000256" key="4">
    <source>
        <dbReference type="ARBA" id="ARBA00023125"/>
    </source>
</evidence>
<keyword evidence="2 6" id="KW-0963">Cytoplasm</keyword>
<dbReference type="NCBIfam" id="NF009044">
    <property type="entry name" value="PRK12378.1"/>
    <property type="match status" value="1"/>
</dbReference>
<dbReference type="Gene3D" id="3.30.70.980">
    <property type="match status" value="2"/>
</dbReference>
<gene>
    <name evidence="9" type="ORF">ERS852502_01677</name>
</gene>
<sequence>MSGHSKFANIKHKKEKNDAAKGKIFTKIGRELAIAVKEGGSADPTNNSRLRDVIAKAKANNMPNDTIERNIKKAAGEGTADNYERITYEGYGPNGTAIIVKTLTDNKNRTASNVRNAFTKGCGNVGTPGCVSFMFDEKGQIIIDKEECDMDSDDLMMTVLDAGAEDFNEEEDSYEVLTAPEDFSDVRLKMEEAGIPMVSAEVTMIPQTYVDLTKEEDIKNIQKTLDLLDEDDDVQDVYHNWNE</sequence>
<reference evidence="9 10" key="1">
    <citation type="submission" date="2015-09" db="EMBL/GenBank/DDBJ databases">
        <authorList>
            <consortium name="Pathogen Informatics"/>
        </authorList>
    </citation>
    <scope>NUCLEOTIDE SEQUENCE [LARGE SCALE GENOMIC DNA]</scope>
    <source>
        <strain evidence="9 10">2789STDY5834889</strain>
    </source>
</reference>
<evidence type="ECO:0000313" key="10">
    <source>
        <dbReference type="Proteomes" id="UP000078383"/>
    </source>
</evidence>
<dbReference type="EMBL" id="CZBX01000007">
    <property type="protein sequence ID" value="CUQ87989.1"/>
    <property type="molecule type" value="Genomic_DNA"/>
</dbReference>
<keyword evidence="3 6" id="KW-0805">Transcription regulation</keyword>
<name>A0A173U9E8_9FIRM</name>
<dbReference type="InterPro" id="IPR017856">
    <property type="entry name" value="Integrase-like_N"/>
</dbReference>
<dbReference type="PANTHER" id="PTHR12532">
    <property type="entry name" value="TRANSLATIONAL ACTIVATOR OF CYTOCHROME C OXIDASE 1"/>
    <property type="match status" value="1"/>
</dbReference>
<proteinExistence type="inferred from homology"/>
<dbReference type="GO" id="GO:0005829">
    <property type="term" value="C:cytosol"/>
    <property type="evidence" value="ECO:0007669"/>
    <property type="project" value="TreeGrafter"/>
</dbReference>
<dbReference type="GeneID" id="303258731"/>